<organism evidence="1 2">
    <name type="scientific">Companilactobacillus futsaii</name>
    <dbReference type="NCBI Taxonomy" id="938155"/>
    <lineage>
        <taxon>Bacteria</taxon>
        <taxon>Bacillati</taxon>
        <taxon>Bacillota</taxon>
        <taxon>Bacilli</taxon>
        <taxon>Lactobacillales</taxon>
        <taxon>Lactobacillaceae</taxon>
        <taxon>Companilactobacillus</taxon>
    </lineage>
</organism>
<evidence type="ECO:0000313" key="2">
    <source>
        <dbReference type="Proteomes" id="UP000310673"/>
    </source>
</evidence>
<name>A0A5B7T3Y5_9LACO</name>
<reference evidence="1 2" key="1">
    <citation type="submission" date="2019-05" db="EMBL/GenBank/DDBJ databases">
        <title>Genome Sequence of Lactobacillus futsaii Y97, a Potential Probiotic Strain Isolated from the Futsai of Taiwan.</title>
        <authorList>
            <person name="Du X."/>
        </authorList>
    </citation>
    <scope>NUCLEOTIDE SEQUENCE [LARGE SCALE GENOMIC DNA]</scope>
    <source>
        <strain evidence="1 2">Y97</strain>
    </source>
</reference>
<proteinExistence type="predicted"/>
<accession>A0A5B7T3Y5</accession>
<gene>
    <name evidence="1" type="ORF">FG051_07880</name>
</gene>
<dbReference type="KEGG" id="lft:FG051_07880"/>
<dbReference type="STRING" id="1423818.FC88_GL000448"/>
<dbReference type="AlphaFoldDB" id="A0A5B7T3Y5"/>
<dbReference type="Proteomes" id="UP000310673">
    <property type="component" value="Chromosome"/>
</dbReference>
<protein>
    <submittedName>
        <fullName evidence="1">Uncharacterized protein</fullName>
    </submittedName>
</protein>
<dbReference type="EMBL" id="CP040736">
    <property type="protein sequence ID" value="QCX25035.1"/>
    <property type="molecule type" value="Genomic_DNA"/>
</dbReference>
<sequence length="64" mass="7368">MEQELIDAIQELTNDISEVTRDYIFFRSEDYSVTGASDLCQGIADNAMKAKEIFKIYESIIKEK</sequence>
<evidence type="ECO:0000313" key="1">
    <source>
        <dbReference type="EMBL" id="QCX25035.1"/>
    </source>
</evidence>
<dbReference type="RefSeq" id="WP_057812145.1">
    <property type="nucleotide sequence ID" value="NZ_CP040736.1"/>
</dbReference>